<dbReference type="SUPFAM" id="SSF56176">
    <property type="entry name" value="FAD-binding/transporter-associated domain-like"/>
    <property type="match status" value="1"/>
</dbReference>
<keyword evidence="15" id="KW-0521">NADP</keyword>
<dbReference type="Pfam" id="PF01565">
    <property type="entry name" value="FAD_binding_4"/>
    <property type="match status" value="1"/>
</dbReference>
<evidence type="ECO:0000256" key="15">
    <source>
        <dbReference type="ARBA" id="ARBA00022857"/>
    </source>
</evidence>
<evidence type="ECO:0000256" key="20">
    <source>
        <dbReference type="ARBA" id="ARBA00023136"/>
    </source>
</evidence>
<evidence type="ECO:0000256" key="14">
    <source>
        <dbReference type="ARBA" id="ARBA00022827"/>
    </source>
</evidence>
<keyword evidence="16" id="KW-1133">Transmembrane helix</keyword>
<dbReference type="PROSITE" id="PS51387">
    <property type="entry name" value="FAD_PCMH"/>
    <property type="match status" value="1"/>
</dbReference>
<keyword evidence="19" id="KW-0443">Lipid metabolism</keyword>
<dbReference type="PANTHER" id="PTHR10801">
    <property type="entry name" value="24-DEHYDROCHOLESTEROL REDUCTASE"/>
    <property type="match status" value="1"/>
</dbReference>
<dbReference type="GO" id="GO:0050614">
    <property type="term" value="F:Delta24-sterol reductase activity"/>
    <property type="evidence" value="ECO:0007669"/>
    <property type="project" value="UniProtKB-EC"/>
</dbReference>
<comment type="subcellular location">
    <subcellularLocation>
        <location evidence="4">Endoplasmic reticulum membrane</location>
        <topology evidence="4">Single-pass membrane protein</topology>
    </subcellularLocation>
    <subcellularLocation>
        <location evidence="2">Golgi apparatus membrane</location>
        <topology evidence="2">Single-pass membrane protein</topology>
    </subcellularLocation>
    <subcellularLocation>
        <location evidence="3">Peroxisome</location>
    </subcellularLocation>
</comment>
<evidence type="ECO:0000256" key="7">
    <source>
        <dbReference type="ARBA" id="ARBA00019086"/>
    </source>
</evidence>
<evidence type="ECO:0000256" key="5">
    <source>
        <dbReference type="ARBA" id="ARBA00011738"/>
    </source>
</evidence>
<feature type="domain" description="FAD-binding PCMH-type" evidence="29">
    <location>
        <begin position="1"/>
        <end position="149"/>
    </location>
</feature>
<evidence type="ECO:0000256" key="12">
    <source>
        <dbReference type="ARBA" id="ARBA00022729"/>
    </source>
</evidence>
<reference evidence="30" key="1">
    <citation type="submission" date="2020-11" db="EMBL/GenBank/DDBJ databases">
        <authorList>
            <person name="Tran Van P."/>
        </authorList>
    </citation>
    <scope>NUCLEOTIDE SEQUENCE</scope>
</reference>
<evidence type="ECO:0000256" key="19">
    <source>
        <dbReference type="ARBA" id="ARBA00023098"/>
    </source>
</evidence>
<dbReference type="FunFam" id="3.30.465.10:FF:000032">
    <property type="entry name" value="Delta(24)-sterol reductase"/>
    <property type="match status" value="1"/>
</dbReference>
<dbReference type="InterPro" id="IPR016166">
    <property type="entry name" value="FAD-bd_PCMH"/>
</dbReference>
<dbReference type="GO" id="GO:0005777">
    <property type="term" value="C:peroxisome"/>
    <property type="evidence" value="ECO:0007669"/>
    <property type="project" value="UniProtKB-SubCell"/>
</dbReference>
<dbReference type="Gene3D" id="3.30.465.10">
    <property type="match status" value="1"/>
</dbReference>
<dbReference type="SUPFAM" id="SSF52047">
    <property type="entry name" value="RNI-like"/>
    <property type="match status" value="1"/>
</dbReference>
<dbReference type="GO" id="GO:0071949">
    <property type="term" value="F:FAD binding"/>
    <property type="evidence" value="ECO:0007669"/>
    <property type="project" value="InterPro"/>
</dbReference>
<evidence type="ECO:0000256" key="21">
    <source>
        <dbReference type="ARBA" id="ARBA00023140"/>
    </source>
</evidence>
<dbReference type="Gene3D" id="3.80.10.10">
    <property type="entry name" value="Ribonuclease Inhibitor"/>
    <property type="match status" value="1"/>
</dbReference>
<evidence type="ECO:0000256" key="24">
    <source>
        <dbReference type="ARBA" id="ARBA00051033"/>
    </source>
</evidence>
<sequence>MENPMCTARPGWQTMSLSKPKYKNRMYNIRVNLIDILKVDTNKMTVRCEPMVTMGQLTATLDPLGLTIPIVPELDDLTVGGLVMGTGIESSSHKYGLFQHICTSYELVLADGSSVSCSKDENPDLFYAVPWSYGTLGFLTSAEIKIIPAQRYVRLEYHPYHSLEDIVKAFETESRRPDNHFVECLMFAKDQAVVMTGTMENGCEPDKLNVISKWYKPWFFTHVRGFLKRGHGTEYIPLRDYYHRHTRPLFWEAEHIIPFGNSPLFRYLCGWMMPPKVALLKITETKAITELYEKSHIIQDMLVPIRALQDSILHFHQAVQVYPLWLCPFNLPPDPGMVHPTGDKAEIYVDIGVYGVPKQPYNALNTVRRLEHFVEEVKGFQMMYADSYRTKEEYRAMFDHRLYDKMRKQLDCVNAFPDVYEKCVIRIREYGGILASLRILEIRENFRLKSFEEKNLIKTNFQEKFVLELLIDAMPRNFPVPTLKHATLGILSESIVITVFTCQTLTDEDSWPHMQGLIDYLAEIPVTICEEMLRHILRQEEIDSEIRYYILRLLLRPQCKALSTGIFHPIFCCPVLDVIAEKGSTLTYLSLKGIWPRQDDLRRLQATLEKLPNLSVLKIPHITDDTVLRTIGQYNRLLTKLDVSGDCNITREGIESFLQGVKAHKDLPLKVLDIGEPGEENIKAADIALLIKSLPNLTSLGCYSFVGKALQHITSDKSSNFRATKLQYLHDIQTDHATFKAIVKLCPKLTSIYLDEPRRNVITSLDSLPCLVDLKLCRFQCSELEEFLGRAMQKLISLELILGQGSCNISSIATNCPHLTRLECYKMESLTHKDLVPFNKVHTFKASFTGISSSTVKYSLSSCPELKEFFVDDMLELTDRELEKLIQKTSLDQLEVMWLGSATNLTARSVLLLMENCPVIGTIGNLGGWNVPIESIAELSEIVRANNIDLNLHYNLYFTFVLFDKDSFCGKVIKVTGYRFRGPGFNPRRFQIFC</sequence>
<evidence type="ECO:0000256" key="25">
    <source>
        <dbReference type="ARBA" id="ARBA00052927"/>
    </source>
</evidence>
<evidence type="ECO:0000256" key="6">
    <source>
        <dbReference type="ARBA" id="ARBA00012405"/>
    </source>
</evidence>
<evidence type="ECO:0000256" key="26">
    <source>
        <dbReference type="ARBA" id="ARBA00056986"/>
    </source>
</evidence>
<evidence type="ECO:0000256" key="22">
    <source>
        <dbReference type="ARBA" id="ARBA00023166"/>
    </source>
</evidence>
<evidence type="ECO:0000256" key="11">
    <source>
        <dbReference type="ARBA" id="ARBA00022692"/>
    </source>
</evidence>
<evidence type="ECO:0000256" key="8">
    <source>
        <dbReference type="ARBA" id="ARBA00022516"/>
    </source>
</evidence>
<comment type="function">
    <text evidence="26">Catalyzes the reduction of the delta-24 double bond of sterol intermediates during cholesterol biosynthesis. In addition to its cholesterol-synthesizing activity, can protect cells from oxidative stress by reducing caspase 3 activity during apoptosis induced by oxidative stress. Also protects against amyloid-beta peptide-induced apoptosis.</text>
</comment>
<evidence type="ECO:0000256" key="17">
    <source>
        <dbReference type="ARBA" id="ARBA00023002"/>
    </source>
</evidence>
<dbReference type="GO" id="GO:0000246">
    <property type="term" value="F:Delta24(24-1) sterol reductase activity"/>
    <property type="evidence" value="ECO:0007669"/>
    <property type="project" value="TreeGrafter"/>
</dbReference>
<keyword evidence="17" id="KW-0560">Oxidoreductase</keyword>
<dbReference type="GO" id="GO:0008203">
    <property type="term" value="P:cholesterol metabolic process"/>
    <property type="evidence" value="ECO:0007669"/>
    <property type="project" value="UniProtKB-KW"/>
</dbReference>
<comment type="catalytic activity">
    <reaction evidence="24">
        <text>lanosterol + NADPH + H(+) = 24,25-dihydrolanosterol + NADP(+)</text>
        <dbReference type="Rhea" id="RHEA:33919"/>
        <dbReference type="ChEBI" id="CHEBI:15378"/>
        <dbReference type="ChEBI" id="CHEBI:16521"/>
        <dbReference type="ChEBI" id="CHEBI:28113"/>
        <dbReference type="ChEBI" id="CHEBI:57783"/>
        <dbReference type="ChEBI" id="CHEBI:58349"/>
    </reaction>
    <physiologicalReaction direction="left-to-right" evidence="24">
        <dbReference type="Rhea" id="RHEA:33920"/>
    </physiologicalReaction>
</comment>
<evidence type="ECO:0000256" key="4">
    <source>
        <dbReference type="ARBA" id="ARBA00004389"/>
    </source>
</evidence>
<proteinExistence type="predicted"/>
<dbReference type="EC" id="1.3.1.72" evidence="6"/>
<evidence type="ECO:0000256" key="28">
    <source>
        <dbReference type="ARBA" id="ARBA00080612"/>
    </source>
</evidence>
<gene>
    <name evidence="30" type="ORF">TTEB3V08_LOCUS5191</name>
</gene>
<evidence type="ECO:0000256" key="9">
    <source>
        <dbReference type="ARBA" id="ARBA00022548"/>
    </source>
</evidence>
<keyword evidence="21" id="KW-0576">Peroxisome</keyword>
<comment type="subunit">
    <text evidence="5">Homodimer.</text>
</comment>
<dbReference type="InterPro" id="IPR016169">
    <property type="entry name" value="FAD-bd_PCMH_sub2"/>
</dbReference>
<keyword evidence="22" id="KW-1207">Sterol metabolism</keyword>
<dbReference type="EMBL" id="OE001594">
    <property type="protein sequence ID" value="CAD7457185.1"/>
    <property type="molecule type" value="Genomic_DNA"/>
</dbReference>
<dbReference type="PANTHER" id="PTHR10801:SF0">
    <property type="entry name" value="DELTA(24)-STEROL REDUCTASE"/>
    <property type="match status" value="1"/>
</dbReference>
<evidence type="ECO:0000256" key="2">
    <source>
        <dbReference type="ARBA" id="ARBA00004194"/>
    </source>
</evidence>
<protein>
    <recommendedName>
        <fullName evidence="7">Delta(24)-sterol reductase</fullName>
        <ecNumber evidence="6">1.3.1.72</ecNumber>
    </recommendedName>
    <alternativeName>
        <fullName evidence="27">24-dehydrocholesterol reductase</fullName>
    </alternativeName>
    <alternativeName>
        <fullName evidence="28">3-beta-hydroxysterol Delta-24-reductase</fullName>
    </alternativeName>
</protein>
<evidence type="ECO:0000256" key="23">
    <source>
        <dbReference type="ARBA" id="ARBA00023221"/>
    </source>
</evidence>
<dbReference type="InterPro" id="IPR036318">
    <property type="entry name" value="FAD-bd_PCMH-like_sf"/>
</dbReference>
<accession>A0A7R9IF27</accession>
<dbReference type="InterPro" id="IPR040165">
    <property type="entry name" value="Diminuto-like"/>
</dbReference>
<dbReference type="GO" id="GO:0000139">
    <property type="term" value="C:Golgi membrane"/>
    <property type="evidence" value="ECO:0007669"/>
    <property type="project" value="UniProtKB-SubCell"/>
</dbReference>
<keyword evidence="11" id="KW-0812">Transmembrane</keyword>
<evidence type="ECO:0000256" key="18">
    <source>
        <dbReference type="ARBA" id="ARBA00023034"/>
    </source>
</evidence>
<dbReference type="GO" id="GO:0005789">
    <property type="term" value="C:endoplasmic reticulum membrane"/>
    <property type="evidence" value="ECO:0007669"/>
    <property type="project" value="UniProtKB-SubCell"/>
</dbReference>
<keyword evidence="20" id="KW-0472">Membrane</keyword>
<dbReference type="InterPro" id="IPR032675">
    <property type="entry name" value="LRR_dom_sf"/>
</dbReference>
<comment type="cofactor">
    <cofactor evidence="1">
        <name>FAD</name>
        <dbReference type="ChEBI" id="CHEBI:57692"/>
    </cofactor>
</comment>
<keyword evidence="10" id="KW-0285">Flavoprotein</keyword>
<evidence type="ECO:0000256" key="16">
    <source>
        <dbReference type="ARBA" id="ARBA00022989"/>
    </source>
</evidence>
<name>A0A7R9IF27_9NEOP</name>
<keyword evidence="23" id="KW-0753">Steroid metabolism</keyword>
<keyword evidence="8" id="KW-0444">Lipid biosynthesis</keyword>
<evidence type="ECO:0000256" key="27">
    <source>
        <dbReference type="ARBA" id="ARBA00078485"/>
    </source>
</evidence>
<dbReference type="AlphaFoldDB" id="A0A7R9IF27"/>
<keyword evidence="13" id="KW-0256">Endoplasmic reticulum</keyword>
<organism evidence="30">
    <name type="scientific">Timema tahoe</name>
    <dbReference type="NCBI Taxonomy" id="61484"/>
    <lineage>
        <taxon>Eukaryota</taxon>
        <taxon>Metazoa</taxon>
        <taxon>Ecdysozoa</taxon>
        <taxon>Arthropoda</taxon>
        <taxon>Hexapoda</taxon>
        <taxon>Insecta</taxon>
        <taxon>Pterygota</taxon>
        <taxon>Neoptera</taxon>
        <taxon>Polyneoptera</taxon>
        <taxon>Phasmatodea</taxon>
        <taxon>Timematodea</taxon>
        <taxon>Timematoidea</taxon>
        <taxon>Timematidae</taxon>
        <taxon>Timema</taxon>
    </lineage>
</organism>
<dbReference type="InterPro" id="IPR006094">
    <property type="entry name" value="Oxid_FAD_bind_N"/>
</dbReference>
<evidence type="ECO:0000256" key="13">
    <source>
        <dbReference type="ARBA" id="ARBA00022824"/>
    </source>
</evidence>
<evidence type="ECO:0000256" key="1">
    <source>
        <dbReference type="ARBA" id="ARBA00001974"/>
    </source>
</evidence>
<keyword evidence="9" id="KW-0153">Cholesterol metabolism</keyword>
<comment type="catalytic activity">
    <reaction evidence="25">
        <text>5alpha-cholest-8-en-3beta-ol + NADP(+) = zymosterol + NADPH + H(+)</text>
        <dbReference type="Rhea" id="RHEA:36399"/>
        <dbReference type="ChEBI" id="CHEBI:15378"/>
        <dbReference type="ChEBI" id="CHEBI:16608"/>
        <dbReference type="ChEBI" id="CHEBI:18252"/>
        <dbReference type="ChEBI" id="CHEBI:57783"/>
        <dbReference type="ChEBI" id="CHEBI:58349"/>
        <dbReference type="EC" id="1.3.1.72"/>
    </reaction>
    <physiologicalReaction direction="right-to-left" evidence="25">
        <dbReference type="Rhea" id="RHEA:36401"/>
    </physiologicalReaction>
</comment>
<keyword evidence="14" id="KW-0274">FAD</keyword>
<evidence type="ECO:0000313" key="30">
    <source>
        <dbReference type="EMBL" id="CAD7457185.1"/>
    </source>
</evidence>
<keyword evidence="12" id="KW-0732">Signal</keyword>
<evidence type="ECO:0000256" key="10">
    <source>
        <dbReference type="ARBA" id="ARBA00022630"/>
    </source>
</evidence>
<evidence type="ECO:0000259" key="29">
    <source>
        <dbReference type="PROSITE" id="PS51387"/>
    </source>
</evidence>
<evidence type="ECO:0000256" key="3">
    <source>
        <dbReference type="ARBA" id="ARBA00004275"/>
    </source>
</evidence>
<keyword evidence="18" id="KW-0333">Golgi apparatus</keyword>